<evidence type="ECO:0000313" key="2">
    <source>
        <dbReference type="Proteomes" id="UP001432027"/>
    </source>
</evidence>
<organism evidence="1 2">
    <name type="scientific">Pristionchus entomophagus</name>
    <dbReference type="NCBI Taxonomy" id="358040"/>
    <lineage>
        <taxon>Eukaryota</taxon>
        <taxon>Metazoa</taxon>
        <taxon>Ecdysozoa</taxon>
        <taxon>Nematoda</taxon>
        <taxon>Chromadorea</taxon>
        <taxon>Rhabditida</taxon>
        <taxon>Rhabditina</taxon>
        <taxon>Diplogasteromorpha</taxon>
        <taxon>Diplogasteroidea</taxon>
        <taxon>Neodiplogasteridae</taxon>
        <taxon>Pristionchus</taxon>
    </lineage>
</organism>
<evidence type="ECO:0000313" key="1">
    <source>
        <dbReference type="EMBL" id="GMS81244.1"/>
    </source>
</evidence>
<comment type="caution">
    <text evidence="1">The sequence shown here is derived from an EMBL/GenBank/DDBJ whole genome shotgun (WGS) entry which is preliminary data.</text>
</comment>
<proteinExistence type="predicted"/>
<accession>A0AAV5SEF9</accession>
<sequence length="74" mass="8490">EILYTPAIRVFTRNTQFNCVKIMRILALVDMLGIFCAGFCSEFKCWNLSSCNCVFLVVNRILGNKHLLQVISLF</sequence>
<dbReference type="Proteomes" id="UP001432027">
    <property type="component" value="Unassembled WGS sequence"/>
</dbReference>
<feature type="non-terminal residue" evidence="1">
    <location>
        <position position="1"/>
    </location>
</feature>
<dbReference type="AlphaFoldDB" id="A0AAV5SEF9"/>
<feature type="non-terminal residue" evidence="1">
    <location>
        <position position="74"/>
    </location>
</feature>
<protein>
    <recommendedName>
        <fullName evidence="3">G protein-coupled receptor</fullName>
    </recommendedName>
</protein>
<dbReference type="EMBL" id="BTSX01000001">
    <property type="protein sequence ID" value="GMS81244.1"/>
    <property type="molecule type" value="Genomic_DNA"/>
</dbReference>
<gene>
    <name evidence="1" type="ORF">PENTCL1PPCAC_3419</name>
</gene>
<reference evidence="1" key="1">
    <citation type="submission" date="2023-10" db="EMBL/GenBank/DDBJ databases">
        <title>Genome assembly of Pristionchus species.</title>
        <authorList>
            <person name="Yoshida K."/>
            <person name="Sommer R.J."/>
        </authorList>
    </citation>
    <scope>NUCLEOTIDE SEQUENCE</scope>
    <source>
        <strain evidence="1">RS0144</strain>
    </source>
</reference>
<evidence type="ECO:0008006" key="3">
    <source>
        <dbReference type="Google" id="ProtNLM"/>
    </source>
</evidence>
<keyword evidence="2" id="KW-1185">Reference proteome</keyword>
<name>A0AAV5SEF9_9BILA</name>